<dbReference type="PANTHER" id="PTHR41795">
    <property type="entry name" value="EXOPOLYSACCHARIDE SYNTHESIS PROTEIN"/>
    <property type="match status" value="1"/>
</dbReference>
<dbReference type="eggNOG" id="COG3932">
    <property type="taxonomic scope" value="Bacteria"/>
</dbReference>
<dbReference type="OrthoDB" id="8550083at2"/>
<name>B4RIB2_PHEZH</name>
<keyword evidence="1" id="KW-0812">Transmembrane</keyword>
<dbReference type="InterPro" id="IPR010331">
    <property type="entry name" value="ExoD"/>
</dbReference>
<evidence type="ECO:0000313" key="3">
    <source>
        <dbReference type="Proteomes" id="UP000001868"/>
    </source>
</evidence>
<keyword evidence="2" id="KW-0614">Plasmid</keyword>
<protein>
    <submittedName>
        <fullName evidence="2">Exopolysaccharide synthesis, ExoD</fullName>
    </submittedName>
</protein>
<sequence>MSQAELCPDEESVTLSALLAQLAQRPEADLSIDDLVGHFGARAFGATLFVFAIPNLLPLPPGSSTVLGMPLLLLAPQLACGKSEPWLPGSIRRRIIARSALANVYQRIGPWLTKVERLTTRRLAFLFGGPGDMLIGLICTALAAVLILPIPLGNLLPATAIAILGLSLVHRDGALAVVGYLTAAISFGVLVLSGQVVMAAVNRLLIWLGVLGI</sequence>
<dbReference type="PIRSF" id="PIRSF033239">
    <property type="entry name" value="ExoD"/>
    <property type="match status" value="1"/>
</dbReference>
<dbReference type="Proteomes" id="UP000001868">
    <property type="component" value="Plasmid pHLK1"/>
</dbReference>
<evidence type="ECO:0000256" key="1">
    <source>
        <dbReference type="SAM" id="Phobius"/>
    </source>
</evidence>
<feature type="transmembrane region" description="Helical" evidence="1">
    <location>
        <begin position="154"/>
        <end position="170"/>
    </location>
</feature>
<organism evidence="2 3">
    <name type="scientific">Phenylobacterium zucineum (strain HLK1)</name>
    <dbReference type="NCBI Taxonomy" id="450851"/>
    <lineage>
        <taxon>Bacteria</taxon>
        <taxon>Pseudomonadati</taxon>
        <taxon>Pseudomonadota</taxon>
        <taxon>Alphaproteobacteria</taxon>
        <taxon>Caulobacterales</taxon>
        <taxon>Caulobacteraceae</taxon>
        <taxon>Phenylobacterium</taxon>
    </lineage>
</organism>
<dbReference type="EMBL" id="CP000748">
    <property type="protein sequence ID" value="ACG80087.1"/>
    <property type="molecule type" value="Genomic_DNA"/>
</dbReference>
<accession>B4RIB2</accession>
<gene>
    <name evidence="2" type="ordered locus">PHZ_p0144</name>
</gene>
<proteinExistence type="predicted"/>
<dbReference type="AlphaFoldDB" id="B4RIB2"/>
<dbReference type="KEGG" id="pzu:PHZ_p0144"/>
<geneLocation type="plasmid" evidence="3">
    <name>pHLK1</name>
</geneLocation>
<dbReference type="HOGENOM" id="CLU_093444_0_0_5"/>
<keyword evidence="3" id="KW-1185">Reference proteome</keyword>
<feature type="transmembrane region" description="Helical" evidence="1">
    <location>
        <begin position="123"/>
        <end position="148"/>
    </location>
</feature>
<reference evidence="2 3" key="1">
    <citation type="journal article" date="2008" name="BMC Genomics">
        <title>Complete genome of Phenylobacterium zucineum - a novel facultative intracellular bacterium isolated from human erythroleukemia cell line K562.</title>
        <authorList>
            <person name="Luo Y."/>
            <person name="Xu X."/>
            <person name="Ding Z."/>
            <person name="Liu Z."/>
            <person name="Zhang B."/>
            <person name="Yan Z."/>
            <person name="Sun J."/>
            <person name="Hu S."/>
            <person name="Hu X."/>
        </authorList>
    </citation>
    <scope>NUCLEOTIDE SEQUENCE [LARGE SCALE GENOMIC DNA]</scope>
    <source>
        <strain evidence="3">HLK1</strain>
        <plasmid evidence="3">Plasmid pHLK1</plasmid>
    </source>
</reference>
<dbReference type="RefSeq" id="WP_012520387.1">
    <property type="nucleotide sequence ID" value="NC_011143.1"/>
</dbReference>
<evidence type="ECO:0000313" key="2">
    <source>
        <dbReference type="EMBL" id="ACG80087.1"/>
    </source>
</evidence>
<dbReference type="PANTHER" id="PTHR41795:SF1">
    <property type="entry name" value="EXOPOLYSACCHARIDE SYNTHESIS PROTEIN"/>
    <property type="match status" value="1"/>
</dbReference>
<dbReference type="Pfam" id="PF06055">
    <property type="entry name" value="ExoD"/>
    <property type="match status" value="1"/>
</dbReference>
<keyword evidence="1" id="KW-1133">Transmembrane helix</keyword>
<keyword evidence="1" id="KW-0472">Membrane</keyword>
<feature type="transmembrane region" description="Helical" evidence="1">
    <location>
        <begin position="177"/>
        <end position="201"/>
    </location>
</feature>